<accession>A0A1M4XSP0</accession>
<protein>
    <submittedName>
        <fullName evidence="1">Uncharacterized protein</fullName>
    </submittedName>
</protein>
<dbReference type="RefSeq" id="WP_073480426.1">
    <property type="nucleotide sequence ID" value="NZ_FQVN01000002.1"/>
</dbReference>
<proteinExistence type="predicted"/>
<evidence type="ECO:0000313" key="1">
    <source>
        <dbReference type="EMBL" id="SHE96594.1"/>
    </source>
</evidence>
<dbReference type="Proteomes" id="UP000184501">
    <property type="component" value="Unassembled WGS sequence"/>
</dbReference>
<dbReference type="AlphaFoldDB" id="A0A1M4XSP0"/>
<dbReference type="OrthoDB" id="5194463at2"/>
<organism evidence="1 2">
    <name type="scientific">Streptoalloteichus hindustanus</name>
    <dbReference type="NCBI Taxonomy" id="2017"/>
    <lineage>
        <taxon>Bacteria</taxon>
        <taxon>Bacillati</taxon>
        <taxon>Actinomycetota</taxon>
        <taxon>Actinomycetes</taxon>
        <taxon>Pseudonocardiales</taxon>
        <taxon>Pseudonocardiaceae</taxon>
        <taxon>Streptoalloteichus</taxon>
    </lineage>
</organism>
<dbReference type="EMBL" id="FQVN01000002">
    <property type="protein sequence ID" value="SHE96594.1"/>
    <property type="molecule type" value="Genomic_DNA"/>
</dbReference>
<reference evidence="1 2" key="1">
    <citation type="submission" date="2016-11" db="EMBL/GenBank/DDBJ databases">
        <authorList>
            <person name="Jaros S."/>
            <person name="Januszkiewicz K."/>
            <person name="Wedrychowicz H."/>
        </authorList>
    </citation>
    <scope>NUCLEOTIDE SEQUENCE [LARGE SCALE GENOMIC DNA]</scope>
    <source>
        <strain evidence="1 2">DSM 44523</strain>
    </source>
</reference>
<name>A0A1M4XSP0_STRHI</name>
<gene>
    <name evidence="1" type="ORF">SAMN05444320_102111</name>
</gene>
<keyword evidence="2" id="KW-1185">Reference proteome</keyword>
<sequence length="167" mass="18990">MRFPIEGSIDDFFSMKISDMINMFRAGLRALTPIADRALLGWRDIEVHDDWDHLANCLYEVFVSRPVAMDARAPREAKQLPRYEFRPDSYHDHSWIVVSTSSGEQYAFVRLLPGDGEFDKVEAVEVDPKTGRPGDAVTLPLSGQEFLLVRRYDDGDSEIVTEVAPIE</sequence>
<dbReference type="STRING" id="2017.SAMN05444320_102111"/>
<evidence type="ECO:0000313" key="2">
    <source>
        <dbReference type="Proteomes" id="UP000184501"/>
    </source>
</evidence>